<keyword evidence="4" id="KW-0249">Electron transport</keyword>
<evidence type="ECO:0000256" key="5">
    <source>
        <dbReference type="ARBA" id="ARBA00023004"/>
    </source>
</evidence>
<dbReference type="PANTHER" id="PTHR37823:SF1">
    <property type="entry name" value="CYTOCHROME C-553-LIKE"/>
    <property type="match status" value="1"/>
</dbReference>
<organism evidence="9 10">
    <name type="scientific">Candidatus Azoamicus ciliaticola</name>
    <dbReference type="NCBI Taxonomy" id="2652803"/>
    <lineage>
        <taxon>Bacteria</taxon>
        <taxon>Pseudomonadati</taxon>
        <taxon>Pseudomonadota</taxon>
        <taxon>Gammaproteobacteria</taxon>
        <taxon>Candidatus Azoamicaceae</taxon>
        <taxon>Candidatus Azoamicus</taxon>
    </lineage>
</organism>
<accession>A0A6J5JZL2</accession>
<dbReference type="EMBL" id="LR794158">
    <property type="protein sequence ID" value="CAB3976420.1"/>
    <property type="molecule type" value="Genomic_DNA"/>
</dbReference>
<evidence type="ECO:0000256" key="1">
    <source>
        <dbReference type="ARBA" id="ARBA00022448"/>
    </source>
</evidence>
<dbReference type="Pfam" id="PF00034">
    <property type="entry name" value="Cytochrom_C"/>
    <property type="match status" value="1"/>
</dbReference>
<dbReference type="InterPro" id="IPR051811">
    <property type="entry name" value="Cytochrome_c550/c551-like"/>
</dbReference>
<name>A0A6J5JZL2_9GAMM</name>
<dbReference type="InterPro" id="IPR009056">
    <property type="entry name" value="Cyt_c-like_dom"/>
</dbReference>
<keyword evidence="10" id="KW-1185">Reference proteome</keyword>
<reference evidence="9 10" key="1">
    <citation type="submission" date="2020-04" db="EMBL/GenBank/DDBJ databases">
        <authorList>
            <person name="Graf S J."/>
        </authorList>
    </citation>
    <scope>NUCLEOTIDE SEQUENCE [LARGE SCALE GENOMIC DNA]</scope>
    <source>
        <strain evidence="9">1</strain>
    </source>
</reference>
<dbReference type="PROSITE" id="PS51007">
    <property type="entry name" value="CYTC"/>
    <property type="match status" value="2"/>
</dbReference>
<dbReference type="PANTHER" id="PTHR37823">
    <property type="entry name" value="CYTOCHROME C-553-LIKE"/>
    <property type="match status" value="1"/>
</dbReference>
<gene>
    <name evidence="9" type="ORF">ESZ_00226</name>
</gene>
<keyword evidence="1" id="KW-0813">Transport</keyword>
<evidence type="ECO:0000256" key="7">
    <source>
        <dbReference type="SAM" id="Phobius"/>
    </source>
</evidence>
<feature type="domain" description="Cytochrome c" evidence="8">
    <location>
        <begin position="44"/>
        <end position="125"/>
    </location>
</feature>
<protein>
    <recommendedName>
        <fullName evidence="8">Cytochrome c domain-containing protein</fullName>
    </recommendedName>
</protein>
<evidence type="ECO:0000256" key="4">
    <source>
        <dbReference type="ARBA" id="ARBA00022982"/>
    </source>
</evidence>
<dbReference type="SUPFAM" id="SSF46626">
    <property type="entry name" value="Cytochrome c"/>
    <property type="match status" value="2"/>
</dbReference>
<dbReference type="KEGG" id="acil:ESZ_00226"/>
<dbReference type="RefSeq" id="WP_176604948.1">
    <property type="nucleotide sequence ID" value="NZ_LR794158.1"/>
</dbReference>
<keyword evidence="5 6" id="KW-0408">Iron</keyword>
<dbReference type="GO" id="GO:0020037">
    <property type="term" value="F:heme binding"/>
    <property type="evidence" value="ECO:0007669"/>
    <property type="project" value="InterPro"/>
</dbReference>
<keyword evidence="7" id="KW-1133">Transmembrane helix</keyword>
<keyword evidence="3 6" id="KW-0479">Metal-binding</keyword>
<keyword evidence="2 6" id="KW-0349">Heme</keyword>
<evidence type="ECO:0000256" key="6">
    <source>
        <dbReference type="PROSITE-ProRule" id="PRU00433"/>
    </source>
</evidence>
<evidence type="ECO:0000256" key="3">
    <source>
        <dbReference type="ARBA" id="ARBA00022723"/>
    </source>
</evidence>
<dbReference type="Proteomes" id="UP000509549">
    <property type="component" value="Chromosome"/>
</dbReference>
<dbReference type="InterPro" id="IPR036909">
    <property type="entry name" value="Cyt_c-like_dom_sf"/>
</dbReference>
<dbReference type="GO" id="GO:0046872">
    <property type="term" value="F:metal ion binding"/>
    <property type="evidence" value="ECO:0007669"/>
    <property type="project" value="UniProtKB-KW"/>
</dbReference>
<feature type="domain" description="Cytochrome c" evidence="8">
    <location>
        <begin position="151"/>
        <end position="232"/>
    </location>
</feature>
<dbReference type="Gene3D" id="1.10.760.10">
    <property type="entry name" value="Cytochrome c-like domain"/>
    <property type="match status" value="2"/>
</dbReference>
<evidence type="ECO:0000256" key="2">
    <source>
        <dbReference type="ARBA" id="ARBA00022617"/>
    </source>
</evidence>
<feature type="transmembrane region" description="Helical" evidence="7">
    <location>
        <begin position="7"/>
        <end position="27"/>
    </location>
</feature>
<evidence type="ECO:0000313" key="10">
    <source>
        <dbReference type="Proteomes" id="UP000509549"/>
    </source>
</evidence>
<dbReference type="AlphaFoldDB" id="A0A6J5JZL2"/>
<proteinExistence type="predicted"/>
<evidence type="ECO:0000259" key="8">
    <source>
        <dbReference type="PROSITE" id="PS51007"/>
    </source>
</evidence>
<dbReference type="GO" id="GO:0009055">
    <property type="term" value="F:electron transfer activity"/>
    <property type="evidence" value="ECO:0007669"/>
    <property type="project" value="InterPro"/>
</dbReference>
<sequence>MLSKSDSLKIFTVVTVTAVIVFLFLSYDTLKKIPDQTNEQNITESVIRGKNIWESNNCMGCHTIFGEGAYYAPELTKVYVRRSEEFIKIFLKDPLAMYPGKRKMVKYDFSDGEIDDLIAFLKWCSEVDLNGFPAEPYLKKHIQPVVSGNLASDIAKPVIFDKLCLTCHILNGKGNRIEPAPNLDGIGNIRDKAFFEKWLRDPNAVKKGSLMPKFPLSESTILELSEFLSKQK</sequence>
<keyword evidence="7" id="KW-0812">Transmembrane</keyword>
<keyword evidence="7" id="KW-0472">Membrane</keyword>
<evidence type="ECO:0000313" key="9">
    <source>
        <dbReference type="EMBL" id="CAB3976420.1"/>
    </source>
</evidence>